<evidence type="ECO:0008006" key="5">
    <source>
        <dbReference type="Google" id="ProtNLM"/>
    </source>
</evidence>
<dbReference type="Pfam" id="PF06772">
    <property type="entry name" value="LtrA"/>
    <property type="match status" value="1"/>
</dbReference>
<dbReference type="InterPro" id="IPR010640">
    <property type="entry name" value="Low_temperature_requirement_A"/>
</dbReference>
<evidence type="ECO:0000313" key="3">
    <source>
        <dbReference type="EMBL" id="KIW53193.1"/>
    </source>
</evidence>
<feature type="compositionally biased region" description="Polar residues" evidence="1">
    <location>
        <begin position="1"/>
        <end position="18"/>
    </location>
</feature>
<sequence length="540" mass="61118">MQDQQKASSLAEHSQSLDELQGRAGGESGHKLEKQGSFDSRRSLDAHSRQTQHVETRVIHRYVVRRPRPLQYLYRSKVITVGNEHGILAPSTTNETGLQSSTSSHLPEDVARGRERLDLFVDLIWVGIISNLSEVFSTLGFKPEDPSTGKATLVFVLLFLPSWRIWNSMREFLNNYYMDDMVQKTFKLWILVLSVFYGNQLAYLAEDIDKVKTWVISTYLIILGSFLLIELVYSIFIKWLRRLIFIQSVLRLPGVGLWIAAIYLHDVYAVGPVVAAVAWEYICSMIFSSRLADRLTPSEYKKALDVDHFQSRMANFFIITLGEGVLQLVKDGPLGRGLNGTTGIMVWILLVYYELSFLYFNRDGSKRFIPAIKQEGKKTLIWVSFHIPLFASILTFASGVIFIVRHETSEQLDVSGEQQIPDGEIPHYMYNAVWTSAVSLAIIIFSMTGLALLDKSLDEPGSLRINNRYIRLGGRLVYIVVILCVPATRNIDALLFLGIAGLMLVVVTSWEWAVCMDRGSAFVEPEGLSLMMNKELKGKK</sequence>
<keyword evidence="4" id="KW-1185">Reference proteome</keyword>
<name>A0A0D2ECU7_9EURO</name>
<dbReference type="GeneID" id="25330693"/>
<evidence type="ECO:0000256" key="1">
    <source>
        <dbReference type="SAM" id="MobiDB-lite"/>
    </source>
</evidence>
<gene>
    <name evidence="3" type="ORF">PV05_08785</name>
</gene>
<feature type="compositionally biased region" description="Basic and acidic residues" evidence="1">
    <location>
        <begin position="28"/>
        <end position="52"/>
    </location>
</feature>
<dbReference type="PANTHER" id="PTHR36840">
    <property type="entry name" value="BLL5714 PROTEIN"/>
    <property type="match status" value="1"/>
</dbReference>
<keyword evidence="2" id="KW-1133">Transmembrane helix</keyword>
<feature type="transmembrane region" description="Helical" evidence="2">
    <location>
        <begin position="186"/>
        <end position="204"/>
    </location>
</feature>
<protein>
    <recommendedName>
        <fullName evidence="5">Low temperature requirement protein LtrA</fullName>
    </recommendedName>
</protein>
<evidence type="ECO:0000313" key="4">
    <source>
        <dbReference type="Proteomes" id="UP000054342"/>
    </source>
</evidence>
<dbReference type="PANTHER" id="PTHR36840:SF1">
    <property type="entry name" value="BLL5714 PROTEIN"/>
    <property type="match status" value="1"/>
</dbReference>
<feature type="transmembrane region" description="Helical" evidence="2">
    <location>
        <begin position="432"/>
        <end position="452"/>
    </location>
</feature>
<reference evidence="3 4" key="1">
    <citation type="submission" date="2015-01" db="EMBL/GenBank/DDBJ databases">
        <title>The Genome Sequence of Exophiala xenobiotica CBS118157.</title>
        <authorList>
            <consortium name="The Broad Institute Genomics Platform"/>
            <person name="Cuomo C."/>
            <person name="de Hoog S."/>
            <person name="Gorbushina A."/>
            <person name="Stielow B."/>
            <person name="Teixiera M."/>
            <person name="Abouelleil A."/>
            <person name="Chapman S.B."/>
            <person name="Priest M."/>
            <person name="Young S.K."/>
            <person name="Wortman J."/>
            <person name="Nusbaum C."/>
            <person name="Birren B."/>
        </authorList>
    </citation>
    <scope>NUCLEOTIDE SEQUENCE [LARGE SCALE GENOMIC DNA]</scope>
    <source>
        <strain evidence="3 4">CBS 118157</strain>
    </source>
</reference>
<feature type="transmembrane region" description="Helical" evidence="2">
    <location>
        <begin position="380"/>
        <end position="404"/>
    </location>
</feature>
<feature type="transmembrane region" description="Helical" evidence="2">
    <location>
        <begin position="494"/>
        <end position="514"/>
    </location>
</feature>
<dbReference type="HOGENOM" id="CLU_022899_0_0_1"/>
<accession>A0A0D2ECU7</accession>
<feature type="transmembrane region" description="Helical" evidence="2">
    <location>
        <begin position="119"/>
        <end position="141"/>
    </location>
</feature>
<proteinExistence type="predicted"/>
<feature type="transmembrane region" description="Helical" evidence="2">
    <location>
        <begin position="147"/>
        <end position="166"/>
    </location>
</feature>
<dbReference type="RefSeq" id="XP_013313777.1">
    <property type="nucleotide sequence ID" value="XM_013458323.1"/>
</dbReference>
<keyword evidence="2" id="KW-0812">Transmembrane</keyword>
<dbReference type="Proteomes" id="UP000054342">
    <property type="component" value="Unassembled WGS sequence"/>
</dbReference>
<organism evidence="3 4">
    <name type="scientific">Exophiala xenobiotica</name>
    <dbReference type="NCBI Taxonomy" id="348802"/>
    <lineage>
        <taxon>Eukaryota</taxon>
        <taxon>Fungi</taxon>
        <taxon>Dikarya</taxon>
        <taxon>Ascomycota</taxon>
        <taxon>Pezizomycotina</taxon>
        <taxon>Eurotiomycetes</taxon>
        <taxon>Chaetothyriomycetidae</taxon>
        <taxon>Chaetothyriales</taxon>
        <taxon>Herpotrichiellaceae</taxon>
        <taxon>Exophiala</taxon>
    </lineage>
</organism>
<keyword evidence="2" id="KW-0472">Membrane</keyword>
<evidence type="ECO:0000256" key="2">
    <source>
        <dbReference type="SAM" id="Phobius"/>
    </source>
</evidence>
<feature type="region of interest" description="Disordered" evidence="1">
    <location>
        <begin position="1"/>
        <end position="52"/>
    </location>
</feature>
<dbReference type="OrthoDB" id="191995at2759"/>
<feature type="transmembrane region" description="Helical" evidence="2">
    <location>
        <begin position="341"/>
        <end position="360"/>
    </location>
</feature>
<feature type="transmembrane region" description="Helical" evidence="2">
    <location>
        <begin position="216"/>
        <end position="236"/>
    </location>
</feature>
<feature type="transmembrane region" description="Helical" evidence="2">
    <location>
        <begin position="472"/>
        <end position="488"/>
    </location>
</feature>
<dbReference type="EMBL" id="KN847321">
    <property type="protein sequence ID" value="KIW53193.1"/>
    <property type="molecule type" value="Genomic_DNA"/>
</dbReference>
<dbReference type="AlphaFoldDB" id="A0A0D2ECU7"/>